<feature type="non-terminal residue" evidence="1">
    <location>
        <position position="33"/>
    </location>
</feature>
<organism evidence="1">
    <name type="scientific">marine metagenome</name>
    <dbReference type="NCBI Taxonomy" id="408172"/>
    <lineage>
        <taxon>unclassified sequences</taxon>
        <taxon>metagenomes</taxon>
        <taxon>ecological metagenomes</taxon>
    </lineage>
</organism>
<proteinExistence type="predicted"/>
<accession>A0A382PEA2</accession>
<dbReference type="EMBL" id="UINC01105914">
    <property type="protein sequence ID" value="SVC70211.1"/>
    <property type="molecule type" value="Genomic_DNA"/>
</dbReference>
<dbReference type="Gene3D" id="3.50.50.60">
    <property type="entry name" value="FAD/NAD(P)-binding domain"/>
    <property type="match status" value="1"/>
</dbReference>
<dbReference type="SUPFAM" id="SSF51905">
    <property type="entry name" value="FAD/NAD(P)-binding domain"/>
    <property type="match status" value="1"/>
</dbReference>
<evidence type="ECO:0008006" key="2">
    <source>
        <dbReference type="Google" id="ProtNLM"/>
    </source>
</evidence>
<reference evidence="1" key="1">
    <citation type="submission" date="2018-05" db="EMBL/GenBank/DDBJ databases">
        <authorList>
            <person name="Lanie J.A."/>
            <person name="Ng W.-L."/>
            <person name="Kazmierczak K.M."/>
            <person name="Andrzejewski T.M."/>
            <person name="Davidsen T.M."/>
            <person name="Wayne K.J."/>
            <person name="Tettelin H."/>
            <person name="Glass J.I."/>
            <person name="Rusch D."/>
            <person name="Podicherti R."/>
            <person name="Tsui H.-C.T."/>
            <person name="Winkler M.E."/>
        </authorList>
    </citation>
    <scope>NUCLEOTIDE SEQUENCE</scope>
</reference>
<dbReference type="InterPro" id="IPR036188">
    <property type="entry name" value="FAD/NAD-bd_sf"/>
</dbReference>
<gene>
    <name evidence="1" type="ORF">METZ01_LOCUS323065</name>
</gene>
<dbReference type="AlphaFoldDB" id="A0A382PEA2"/>
<protein>
    <recommendedName>
        <fullName evidence="2">FAD-binding domain-containing protein</fullName>
    </recommendedName>
</protein>
<evidence type="ECO:0000313" key="1">
    <source>
        <dbReference type="EMBL" id="SVC70211.1"/>
    </source>
</evidence>
<sequence>MKIVCIGGGPGGLYFAISMKLRNPEHEITVVEQ</sequence>
<name>A0A382PEA2_9ZZZZ</name>